<evidence type="ECO:0000313" key="3">
    <source>
        <dbReference type="Proteomes" id="UP000187158"/>
    </source>
</evidence>
<dbReference type="EMBL" id="MPVP01000673">
    <property type="protein sequence ID" value="OMC94042.1"/>
    <property type="molecule type" value="Genomic_DNA"/>
</dbReference>
<keyword evidence="3" id="KW-1185">Reference proteome</keyword>
<evidence type="ECO:0000313" key="2">
    <source>
        <dbReference type="EMBL" id="OMC94042.1"/>
    </source>
</evidence>
<dbReference type="RefSeq" id="WP_218641500.1">
    <property type="nucleotide sequence ID" value="NZ_MPVP01000673.1"/>
</dbReference>
<gene>
    <name evidence="2" type="ORF">BSO21_34065</name>
</gene>
<proteinExistence type="predicted"/>
<feature type="compositionally biased region" description="Basic and acidic residues" evidence="1">
    <location>
        <begin position="33"/>
        <end position="62"/>
    </location>
</feature>
<dbReference type="Proteomes" id="UP000187158">
    <property type="component" value="Unassembled WGS sequence"/>
</dbReference>
<comment type="caution">
    <text evidence="2">The sequence shown here is derived from an EMBL/GenBank/DDBJ whole genome shotgun (WGS) entry which is preliminary data.</text>
</comment>
<feature type="region of interest" description="Disordered" evidence="1">
    <location>
        <begin position="32"/>
        <end position="62"/>
    </location>
</feature>
<sequence length="62" mass="6732">SLRVCGGCKVELESLDSLFRESRLFLCVVGMGGERENGGESGRAEERKSGRAEGSKNELAKR</sequence>
<accession>A0ABX3GC19</accession>
<organism evidence="2 3">
    <name type="scientific">Paenibacillus odorifer</name>
    <dbReference type="NCBI Taxonomy" id="189426"/>
    <lineage>
        <taxon>Bacteria</taxon>
        <taxon>Bacillati</taxon>
        <taxon>Bacillota</taxon>
        <taxon>Bacilli</taxon>
        <taxon>Bacillales</taxon>
        <taxon>Paenibacillaceae</taxon>
        <taxon>Paenibacillus</taxon>
    </lineage>
</organism>
<evidence type="ECO:0000256" key="1">
    <source>
        <dbReference type="SAM" id="MobiDB-lite"/>
    </source>
</evidence>
<feature type="non-terminal residue" evidence="2">
    <location>
        <position position="1"/>
    </location>
</feature>
<reference evidence="2 3" key="1">
    <citation type="submission" date="2016-11" db="EMBL/GenBank/DDBJ databases">
        <title>Paenibacillus species isolates.</title>
        <authorList>
            <person name="Beno S.M."/>
        </authorList>
    </citation>
    <scope>NUCLEOTIDE SEQUENCE [LARGE SCALE GENOMIC DNA]</scope>
    <source>
        <strain evidence="2 3">FSL H7-0433</strain>
    </source>
</reference>
<protein>
    <submittedName>
        <fullName evidence="2">Uncharacterized protein</fullName>
    </submittedName>
</protein>
<name>A0ABX3GC19_9BACL</name>